<dbReference type="OrthoDB" id="9801642at2"/>
<sequence length="369" mass="42281">MKLLVSALEHSANIHLAALNEYLPETVEMTGIFSSELGEPIVDLRSLAVMGFVDAAKKLPFFFKLADRMVELAADADKVLLMDSSGFNLPLAKKIKKRYPNKEVIYYILPQAWAWRKGRIKTLERTCDRLLSILPFEKKHYSPNAPIKYVGHPLLDEIGRFRRGEWERESERWRYLPAEGEERLAAEGRLERIAYLPGSRRGEIRALMPYFHELRRLLPEHEAQIVVPPYFTPEQINELYGDLSSFEIRHDTHATLYESDFAFVCSGTATLEAALIGTPMVLAYRAKALDYFLVKKLTDLRYAGLANLFSLDFQPRPMHPELIQEELSTANLLAAYRTLDRRRFTRDSRALRDYLGGGSAARVASILMQ</sequence>
<dbReference type="KEGG" id="nsa:Nitsa_1073"/>
<keyword evidence="4" id="KW-0444">Lipid biosynthesis</keyword>
<keyword evidence="5" id="KW-0441">Lipid A biosynthesis</keyword>
<dbReference type="GO" id="GO:0009245">
    <property type="term" value="P:lipid A biosynthetic process"/>
    <property type="evidence" value="ECO:0007669"/>
    <property type="project" value="UniProtKB-UniRule"/>
</dbReference>
<dbReference type="GO" id="GO:0008915">
    <property type="term" value="F:lipid-A-disaccharide synthase activity"/>
    <property type="evidence" value="ECO:0007669"/>
    <property type="project" value="UniProtKB-UniRule"/>
</dbReference>
<evidence type="ECO:0000313" key="11">
    <source>
        <dbReference type="EMBL" id="ADV46329.1"/>
    </source>
</evidence>
<dbReference type="eggNOG" id="COG0763">
    <property type="taxonomic scope" value="Bacteria"/>
</dbReference>
<evidence type="ECO:0000256" key="9">
    <source>
        <dbReference type="ARBA" id="ARBA00048975"/>
    </source>
</evidence>
<keyword evidence="6 11" id="KW-0328">Glycosyltransferase</keyword>
<reference evidence="12" key="2">
    <citation type="submission" date="2011-01" db="EMBL/GenBank/DDBJ databases">
        <title>The complete genome of Nitratifractor salsuginis DSM 16511.</title>
        <authorList>
            <consortium name="US DOE Joint Genome Institute (JGI-PGF)"/>
            <person name="Lucas S."/>
            <person name="Copeland A."/>
            <person name="Lapidus A."/>
            <person name="Bruce D."/>
            <person name="Goodwin L."/>
            <person name="Pitluck S."/>
            <person name="Kyrpides N."/>
            <person name="Mavromatis K."/>
            <person name="Ivanova N."/>
            <person name="Mikhailova N."/>
            <person name="Zeytun A."/>
            <person name="Detter J.C."/>
            <person name="Tapia R."/>
            <person name="Han C."/>
            <person name="Land M."/>
            <person name="Hauser L."/>
            <person name="Markowitz V."/>
            <person name="Cheng J.-F."/>
            <person name="Hugenholtz P."/>
            <person name="Woyke T."/>
            <person name="Wu D."/>
            <person name="Tindall B."/>
            <person name="Schuetze A."/>
            <person name="Brambilla E."/>
            <person name="Klenk H.-P."/>
            <person name="Eisen J.A."/>
        </authorList>
    </citation>
    <scope>NUCLEOTIDE SEQUENCE [LARGE SCALE GENOMIC DNA]</scope>
    <source>
        <strain evidence="12">DSM 16511 / JCM 12458 / E9I37-1</strain>
    </source>
</reference>
<dbReference type="STRING" id="749222.Nitsa_1073"/>
<keyword evidence="12" id="KW-1185">Reference proteome</keyword>
<organism evidence="11 12">
    <name type="scientific">Nitratifractor salsuginis (strain DSM 16511 / JCM 12458 / E9I37-1)</name>
    <dbReference type="NCBI Taxonomy" id="749222"/>
    <lineage>
        <taxon>Bacteria</taxon>
        <taxon>Pseudomonadati</taxon>
        <taxon>Campylobacterota</taxon>
        <taxon>Epsilonproteobacteria</taxon>
        <taxon>Campylobacterales</taxon>
        <taxon>Sulfurovaceae</taxon>
        <taxon>Nitratifractor</taxon>
    </lineage>
</organism>
<proteinExistence type="predicted"/>
<evidence type="ECO:0000256" key="2">
    <source>
        <dbReference type="ARBA" id="ARBA00012687"/>
    </source>
</evidence>
<name>E6WXS2_NITSE</name>
<keyword evidence="7 11" id="KW-0808">Transferase</keyword>
<evidence type="ECO:0000256" key="8">
    <source>
        <dbReference type="ARBA" id="ARBA00023098"/>
    </source>
</evidence>
<comment type="function">
    <text evidence="1">Condensation of UDP-2,3-diacylglucosamine and 2,3-diacylglucosamine-1-phosphate to form lipid A disaccharide, a precursor of lipid A, a phosphorylated glycolipid that anchors the lipopolysaccharide to the outer membrane of the cell.</text>
</comment>
<dbReference type="GO" id="GO:0005543">
    <property type="term" value="F:phospholipid binding"/>
    <property type="evidence" value="ECO:0007669"/>
    <property type="project" value="TreeGrafter"/>
</dbReference>
<evidence type="ECO:0000256" key="1">
    <source>
        <dbReference type="ARBA" id="ARBA00002056"/>
    </source>
</evidence>
<evidence type="ECO:0000256" key="10">
    <source>
        <dbReference type="NCBIfam" id="TIGR00215"/>
    </source>
</evidence>
<dbReference type="SUPFAM" id="SSF53756">
    <property type="entry name" value="UDP-Glycosyltransferase/glycogen phosphorylase"/>
    <property type="match status" value="1"/>
</dbReference>
<evidence type="ECO:0000256" key="7">
    <source>
        <dbReference type="ARBA" id="ARBA00022679"/>
    </source>
</evidence>
<dbReference type="Proteomes" id="UP000008633">
    <property type="component" value="Chromosome"/>
</dbReference>
<evidence type="ECO:0000256" key="6">
    <source>
        <dbReference type="ARBA" id="ARBA00022676"/>
    </source>
</evidence>
<keyword evidence="8" id="KW-0443">Lipid metabolism</keyword>
<dbReference type="AlphaFoldDB" id="E6WXS2"/>
<evidence type="ECO:0000256" key="4">
    <source>
        <dbReference type="ARBA" id="ARBA00022516"/>
    </source>
</evidence>
<dbReference type="Pfam" id="PF02684">
    <property type="entry name" value="LpxB"/>
    <property type="match status" value="1"/>
</dbReference>
<comment type="catalytic activity">
    <reaction evidence="9">
        <text>a lipid X + a UDP-2-N,3-O-bis[(3R)-3-hydroxyacyl]-alpha-D-glucosamine = a lipid A disaccharide + UDP + H(+)</text>
        <dbReference type="Rhea" id="RHEA:67828"/>
        <dbReference type="ChEBI" id="CHEBI:15378"/>
        <dbReference type="ChEBI" id="CHEBI:58223"/>
        <dbReference type="ChEBI" id="CHEBI:137748"/>
        <dbReference type="ChEBI" id="CHEBI:176338"/>
        <dbReference type="ChEBI" id="CHEBI:176343"/>
        <dbReference type="EC" id="2.4.1.182"/>
    </reaction>
</comment>
<reference evidence="11 12" key="1">
    <citation type="journal article" date="2011" name="Stand. Genomic Sci.">
        <title>Complete genome sequence of Nitratifractor salsuginis type strain (E9I37-1).</title>
        <authorList>
            <person name="Anderson I."/>
            <person name="Sikorski J."/>
            <person name="Zeytun A."/>
            <person name="Nolan M."/>
            <person name="Lapidus A."/>
            <person name="Lucas S."/>
            <person name="Hammon N."/>
            <person name="Deshpande S."/>
            <person name="Cheng J.F."/>
            <person name="Tapia R."/>
            <person name="Han C."/>
            <person name="Goodwin L."/>
            <person name="Pitluck S."/>
            <person name="Liolios K."/>
            <person name="Pagani I."/>
            <person name="Ivanova N."/>
            <person name="Huntemann M."/>
            <person name="Mavromatis K."/>
            <person name="Ovchinikova G."/>
            <person name="Pati A."/>
            <person name="Chen A."/>
            <person name="Palaniappan K."/>
            <person name="Land M."/>
            <person name="Hauser L."/>
            <person name="Brambilla E.M."/>
            <person name="Ngatchou-Djao O.D."/>
            <person name="Rohde M."/>
            <person name="Tindall B.J."/>
            <person name="Goker M."/>
            <person name="Detter J.C."/>
            <person name="Woyke T."/>
            <person name="Bristow J."/>
            <person name="Eisen J.A."/>
            <person name="Markowitz V."/>
            <person name="Hugenholtz P."/>
            <person name="Klenk H.P."/>
            <person name="Kyrpides N.C."/>
        </authorList>
    </citation>
    <scope>NUCLEOTIDE SEQUENCE [LARGE SCALE GENOMIC DNA]</scope>
    <source>
        <strain evidence="12">DSM 16511 / JCM 12458 / E9I37-1</strain>
    </source>
</reference>
<dbReference type="EMBL" id="CP002452">
    <property type="protein sequence ID" value="ADV46329.1"/>
    <property type="molecule type" value="Genomic_DNA"/>
</dbReference>
<dbReference type="PANTHER" id="PTHR30372">
    <property type="entry name" value="LIPID-A-DISACCHARIDE SYNTHASE"/>
    <property type="match status" value="1"/>
</dbReference>
<dbReference type="NCBIfam" id="TIGR00215">
    <property type="entry name" value="lpxB"/>
    <property type="match status" value="1"/>
</dbReference>
<dbReference type="HOGENOM" id="CLU_036577_3_1_7"/>
<dbReference type="InterPro" id="IPR003835">
    <property type="entry name" value="Glyco_trans_19"/>
</dbReference>
<dbReference type="PANTHER" id="PTHR30372:SF4">
    <property type="entry name" value="LIPID-A-DISACCHARIDE SYNTHASE, MITOCHONDRIAL-RELATED"/>
    <property type="match status" value="1"/>
</dbReference>
<evidence type="ECO:0000313" key="12">
    <source>
        <dbReference type="Proteomes" id="UP000008633"/>
    </source>
</evidence>
<protein>
    <recommendedName>
        <fullName evidence="3 10">Lipid-A-disaccharide synthase</fullName>
        <ecNumber evidence="2 10">2.4.1.182</ecNumber>
    </recommendedName>
</protein>
<evidence type="ECO:0000256" key="5">
    <source>
        <dbReference type="ARBA" id="ARBA00022556"/>
    </source>
</evidence>
<evidence type="ECO:0000256" key="3">
    <source>
        <dbReference type="ARBA" id="ARBA00020902"/>
    </source>
</evidence>
<dbReference type="GO" id="GO:0016020">
    <property type="term" value="C:membrane"/>
    <property type="evidence" value="ECO:0007669"/>
    <property type="project" value="GOC"/>
</dbReference>
<accession>E6WXS2</accession>
<dbReference type="RefSeq" id="WP_013554022.1">
    <property type="nucleotide sequence ID" value="NC_014935.1"/>
</dbReference>
<dbReference type="EC" id="2.4.1.182" evidence="2 10"/>
<gene>
    <name evidence="11" type="ordered locus">Nitsa_1073</name>
</gene>